<dbReference type="CDD" id="cd00657">
    <property type="entry name" value="Ferritin_like"/>
    <property type="match status" value="1"/>
</dbReference>
<accession>A0A2A5IYI8</accession>
<dbReference type="GO" id="GO:0046872">
    <property type="term" value="F:metal ion binding"/>
    <property type="evidence" value="ECO:0007669"/>
    <property type="project" value="InterPro"/>
</dbReference>
<sequence>MYYGYDDYTPYAMHQNTRIISDLEKALNGEYSAIQCYEKLAQKAKYPEAKKIIQEIRQDEVRHYQLFSKLYYSLTGKNHKPSITEPCPDQLREGLIFAFKDEQKTVDFYLAVSDYVHDQGTKELMKRIAQDEQQHAVWFLYLLTHDVS</sequence>
<gene>
    <name evidence="2" type="ORF">CEY02_05670</name>
</gene>
<dbReference type="OrthoDB" id="573482at2"/>
<organism evidence="2 3">
    <name type="scientific">Bacillus pumilus</name>
    <name type="common">Bacillus mesentericus</name>
    <dbReference type="NCBI Taxonomy" id="1408"/>
    <lineage>
        <taxon>Bacteria</taxon>
        <taxon>Bacillati</taxon>
        <taxon>Bacillota</taxon>
        <taxon>Bacilli</taxon>
        <taxon>Bacillales</taxon>
        <taxon>Bacillaceae</taxon>
        <taxon>Bacillus</taxon>
    </lineage>
</organism>
<dbReference type="SUPFAM" id="SSF47240">
    <property type="entry name" value="Ferritin-like"/>
    <property type="match status" value="1"/>
</dbReference>
<dbReference type="Gene3D" id="1.20.5.420">
    <property type="entry name" value="Immunoglobulin FC, subunit C"/>
    <property type="match status" value="2"/>
</dbReference>
<dbReference type="GO" id="GO:0016491">
    <property type="term" value="F:oxidoreductase activity"/>
    <property type="evidence" value="ECO:0007669"/>
    <property type="project" value="InterPro"/>
</dbReference>
<dbReference type="InterPro" id="IPR009078">
    <property type="entry name" value="Ferritin-like_SF"/>
</dbReference>
<dbReference type="Pfam" id="PF02915">
    <property type="entry name" value="Rubrerythrin"/>
    <property type="match status" value="1"/>
</dbReference>
<dbReference type="AlphaFoldDB" id="A0A2A5IYI8"/>
<name>A0A2A5IYI8_BACPU</name>
<feature type="domain" description="Rubrerythrin diiron-binding" evidence="1">
    <location>
        <begin position="23"/>
        <end position="140"/>
    </location>
</feature>
<comment type="caution">
    <text evidence="2">The sequence shown here is derived from an EMBL/GenBank/DDBJ whole genome shotgun (WGS) entry which is preliminary data.</text>
</comment>
<reference evidence="2 3" key="1">
    <citation type="submission" date="2017-06" db="EMBL/GenBank/DDBJ databases">
        <title>Draft Genome Sequence of Bacillus sp Strain 36R Isolated from saline sediment at Atanasia, Sonora, Mexico.</title>
        <authorList>
            <person name="Sanchez Diaz R."/>
            <person name="Quiroz Macias M.E."/>
            <person name="Ibarra Gamez J.C."/>
            <person name="Enciso Ibarra J."/>
            <person name="Gomez Gil B."/>
            <person name="Galaviz Silva L."/>
        </authorList>
    </citation>
    <scope>NUCLEOTIDE SEQUENCE [LARGE SCALE GENOMIC DNA]</scope>
    <source>
        <strain evidence="2 3">36R_ATNSAL</strain>
    </source>
</reference>
<dbReference type="EMBL" id="NKHG01000039">
    <property type="protein sequence ID" value="PCK22037.1"/>
    <property type="molecule type" value="Genomic_DNA"/>
</dbReference>
<evidence type="ECO:0000313" key="3">
    <source>
        <dbReference type="Proteomes" id="UP000228754"/>
    </source>
</evidence>
<protein>
    <submittedName>
        <fullName evidence="2">Rubrerythrin family protein</fullName>
    </submittedName>
</protein>
<evidence type="ECO:0000313" key="2">
    <source>
        <dbReference type="EMBL" id="PCK22037.1"/>
    </source>
</evidence>
<evidence type="ECO:0000259" key="1">
    <source>
        <dbReference type="Pfam" id="PF02915"/>
    </source>
</evidence>
<dbReference type="InterPro" id="IPR003251">
    <property type="entry name" value="Rr_diiron-bd_dom"/>
</dbReference>
<proteinExistence type="predicted"/>
<dbReference type="Proteomes" id="UP000228754">
    <property type="component" value="Unassembled WGS sequence"/>
</dbReference>